<dbReference type="InterPro" id="IPR036034">
    <property type="entry name" value="PDZ_sf"/>
</dbReference>
<dbReference type="InterPro" id="IPR001940">
    <property type="entry name" value="Peptidase_S1C"/>
</dbReference>
<dbReference type="SUPFAM" id="SSF50494">
    <property type="entry name" value="Trypsin-like serine proteases"/>
    <property type="match status" value="1"/>
</dbReference>
<comment type="similarity">
    <text evidence="1">Belongs to the peptidase S1C family.</text>
</comment>
<dbReference type="InterPro" id="IPR009003">
    <property type="entry name" value="Peptidase_S1_PA"/>
</dbReference>
<sequence>MAAPAPGSPPTPAPDGWQSAIDAAKPAVVSLQVTAVRSFADDTPGAHEGTGFVVDAERGLVLTNRHVCTCGPARATATFVGHPSMEELPVEVVYVDPGHDFALLRFDPRRLRSTPRAEIPLDPAGCRVGEEIRVVGNDSMEKLQILAGTIARVDRNVPELDGDYQDENTFYILAGSGSRGGSSGSPVISQLGRAVALNAAAKCNTCRRTMHALFLPLHRVLRALELVQAGAPAPRGTLCAAFLYASFPECVRLGVPEAFVQSAVLGGGGAPPQGGTFSQGCPPGGMLKVQRCVPGSAAAAALKPGDVLLELGGRPCADFVLLEQVLDEAVGKLVRVAVCRGGERLELELTVQDFHAIIPHAFLEMGLGVFHEVPYQTANTTYL</sequence>
<reference evidence="3" key="1">
    <citation type="submission" date="2023-10" db="EMBL/GenBank/DDBJ databases">
        <authorList>
            <person name="Chen Y."/>
            <person name="Shah S."/>
            <person name="Dougan E. K."/>
            <person name="Thang M."/>
            <person name="Chan C."/>
        </authorList>
    </citation>
    <scope>NUCLEOTIDE SEQUENCE [LARGE SCALE GENOMIC DNA]</scope>
</reference>
<dbReference type="InterPro" id="IPR001478">
    <property type="entry name" value="PDZ"/>
</dbReference>
<gene>
    <name evidence="3" type="ORF">PCOR1329_LOCUS30175</name>
</gene>
<dbReference type="Gene3D" id="2.40.10.10">
    <property type="entry name" value="Trypsin-like serine proteases"/>
    <property type="match status" value="2"/>
</dbReference>
<proteinExistence type="inferred from homology"/>
<evidence type="ECO:0000313" key="4">
    <source>
        <dbReference type="Proteomes" id="UP001189429"/>
    </source>
</evidence>
<dbReference type="Proteomes" id="UP001189429">
    <property type="component" value="Unassembled WGS sequence"/>
</dbReference>
<comment type="caution">
    <text evidence="3">The sequence shown here is derived from an EMBL/GenBank/DDBJ whole genome shotgun (WGS) entry which is preliminary data.</text>
</comment>
<accession>A0ABN9SJN3</accession>
<evidence type="ECO:0000259" key="2">
    <source>
        <dbReference type="SMART" id="SM00228"/>
    </source>
</evidence>
<keyword evidence="4" id="KW-1185">Reference proteome</keyword>
<evidence type="ECO:0000256" key="1">
    <source>
        <dbReference type="ARBA" id="ARBA00010541"/>
    </source>
</evidence>
<dbReference type="Pfam" id="PF13365">
    <property type="entry name" value="Trypsin_2"/>
    <property type="match status" value="1"/>
</dbReference>
<dbReference type="SUPFAM" id="SSF50156">
    <property type="entry name" value="PDZ domain-like"/>
    <property type="match status" value="1"/>
</dbReference>
<protein>
    <recommendedName>
        <fullName evidence="2">PDZ domain-containing protein</fullName>
    </recommendedName>
</protein>
<dbReference type="InterPro" id="IPR043504">
    <property type="entry name" value="Peptidase_S1_PA_chymotrypsin"/>
</dbReference>
<dbReference type="SMART" id="SM00228">
    <property type="entry name" value="PDZ"/>
    <property type="match status" value="1"/>
</dbReference>
<dbReference type="Gene3D" id="2.30.42.10">
    <property type="match status" value="1"/>
</dbReference>
<dbReference type="PANTHER" id="PTHR46366">
    <property type="entry name" value="PRO-APOPTOTIC SERINE PROTEASE NMA111"/>
    <property type="match status" value="1"/>
</dbReference>
<organism evidence="3 4">
    <name type="scientific">Prorocentrum cordatum</name>
    <dbReference type="NCBI Taxonomy" id="2364126"/>
    <lineage>
        <taxon>Eukaryota</taxon>
        <taxon>Sar</taxon>
        <taxon>Alveolata</taxon>
        <taxon>Dinophyceae</taxon>
        <taxon>Prorocentrales</taxon>
        <taxon>Prorocentraceae</taxon>
        <taxon>Prorocentrum</taxon>
    </lineage>
</organism>
<name>A0ABN9SJN3_9DINO</name>
<dbReference type="EMBL" id="CAUYUJ010011536">
    <property type="protein sequence ID" value="CAK0831971.1"/>
    <property type="molecule type" value="Genomic_DNA"/>
</dbReference>
<evidence type="ECO:0000313" key="3">
    <source>
        <dbReference type="EMBL" id="CAK0831971.1"/>
    </source>
</evidence>
<dbReference type="PRINTS" id="PR00834">
    <property type="entry name" value="PROTEASES2C"/>
</dbReference>
<feature type="domain" description="PDZ" evidence="2">
    <location>
        <begin position="266"/>
        <end position="342"/>
    </location>
</feature>
<dbReference type="PANTHER" id="PTHR46366:SF1">
    <property type="entry name" value="PDZ DOMAIN-CONTAINING PROTEIN C1685.05"/>
    <property type="match status" value="1"/>
</dbReference>